<evidence type="ECO:0000313" key="1">
    <source>
        <dbReference type="EMBL" id="KAI1696407.1"/>
    </source>
</evidence>
<accession>A0AAD4QXI1</accession>
<comment type="caution">
    <text evidence="1">The sequence shown here is derived from an EMBL/GenBank/DDBJ whole genome shotgun (WGS) entry which is preliminary data.</text>
</comment>
<protein>
    <submittedName>
        <fullName evidence="1">Uncharacterized protein</fullName>
    </submittedName>
</protein>
<evidence type="ECO:0000313" key="2">
    <source>
        <dbReference type="Proteomes" id="UP001201812"/>
    </source>
</evidence>
<gene>
    <name evidence="1" type="ORF">DdX_19061</name>
</gene>
<dbReference type="AlphaFoldDB" id="A0AAD4QXI1"/>
<organism evidence="1 2">
    <name type="scientific">Ditylenchus destructor</name>
    <dbReference type="NCBI Taxonomy" id="166010"/>
    <lineage>
        <taxon>Eukaryota</taxon>
        <taxon>Metazoa</taxon>
        <taxon>Ecdysozoa</taxon>
        <taxon>Nematoda</taxon>
        <taxon>Chromadorea</taxon>
        <taxon>Rhabditida</taxon>
        <taxon>Tylenchina</taxon>
        <taxon>Tylenchomorpha</taxon>
        <taxon>Sphaerularioidea</taxon>
        <taxon>Anguinidae</taxon>
        <taxon>Anguininae</taxon>
        <taxon>Ditylenchus</taxon>
    </lineage>
</organism>
<dbReference type="EMBL" id="JAKKPZ010000329">
    <property type="protein sequence ID" value="KAI1696407.1"/>
    <property type="molecule type" value="Genomic_DNA"/>
</dbReference>
<dbReference type="Proteomes" id="UP001201812">
    <property type="component" value="Unassembled WGS sequence"/>
</dbReference>
<proteinExistence type="predicted"/>
<name>A0AAD4QXI1_9BILA</name>
<reference evidence="1" key="1">
    <citation type="submission" date="2022-01" db="EMBL/GenBank/DDBJ databases">
        <title>Genome Sequence Resource for Two Populations of Ditylenchus destructor, the Migratory Endoparasitic Phytonematode.</title>
        <authorList>
            <person name="Zhang H."/>
            <person name="Lin R."/>
            <person name="Xie B."/>
        </authorList>
    </citation>
    <scope>NUCLEOTIDE SEQUENCE</scope>
    <source>
        <strain evidence="1">BazhouSP</strain>
    </source>
</reference>
<sequence>MKNFDLLMDDCITRMDMNAFCVPWLSWNSKSILSHGSSTPKYHLYPRVSSVHKCQKRAGVDIILIHGRIRRISQRWTCPRIVTHQIRPGMAEFVLDHNIVAMIDIAEVAEFASVEAS</sequence>
<keyword evidence="2" id="KW-1185">Reference proteome</keyword>